<dbReference type="GO" id="GO:0046872">
    <property type="term" value="F:metal ion binding"/>
    <property type="evidence" value="ECO:0007669"/>
    <property type="project" value="UniProtKB-KW"/>
</dbReference>
<dbReference type="PANTHER" id="PTHR10543">
    <property type="entry name" value="BETA-CAROTENE DIOXYGENASE"/>
    <property type="match status" value="1"/>
</dbReference>
<evidence type="ECO:0000256" key="5">
    <source>
        <dbReference type="PIRSR" id="PIRSR604294-1"/>
    </source>
</evidence>
<name>A0A5A7P1Q6_STRAF</name>
<evidence type="ECO:0000256" key="4">
    <source>
        <dbReference type="ARBA" id="ARBA00023004"/>
    </source>
</evidence>
<evidence type="ECO:0000256" key="2">
    <source>
        <dbReference type="ARBA" id="ARBA00022723"/>
    </source>
</evidence>
<dbReference type="GO" id="GO:0016121">
    <property type="term" value="P:carotene catabolic process"/>
    <property type="evidence" value="ECO:0007669"/>
    <property type="project" value="TreeGrafter"/>
</dbReference>
<evidence type="ECO:0000256" key="1">
    <source>
        <dbReference type="ARBA" id="ARBA00006787"/>
    </source>
</evidence>
<evidence type="ECO:0000256" key="3">
    <source>
        <dbReference type="ARBA" id="ARBA00022964"/>
    </source>
</evidence>
<comment type="similarity">
    <text evidence="1">Belongs to the carotenoid oxygenase family.</text>
</comment>
<comment type="caution">
    <text evidence="6">The sequence shown here is derived from an EMBL/GenBank/DDBJ whole genome shotgun (WGS) entry which is preliminary data.</text>
</comment>
<keyword evidence="3 6" id="KW-0223">Dioxygenase</keyword>
<dbReference type="GO" id="GO:0009570">
    <property type="term" value="C:chloroplast stroma"/>
    <property type="evidence" value="ECO:0007669"/>
    <property type="project" value="TreeGrafter"/>
</dbReference>
<keyword evidence="3 6" id="KW-0560">Oxidoreductase</keyword>
<feature type="binding site" evidence="5">
    <location>
        <position position="1196"/>
    </location>
    <ligand>
        <name>Fe cation</name>
        <dbReference type="ChEBI" id="CHEBI:24875"/>
        <note>catalytic</note>
    </ligand>
</feature>
<evidence type="ECO:0000313" key="6">
    <source>
        <dbReference type="EMBL" id="GER26753.1"/>
    </source>
</evidence>
<sequence length="1756" mass="192716">MYLTKRMGTLSIPCSNFTPKSKILNSSHMKMKTKNHHHHHHHQAFIIQLSSIFQFTTTLIEPMKKHNLKKPTLLDTLDDYISKFLDRQISPSIDPTLVLSENNAPVDELPPTPCPTVIGGPLPPCLDGLYIRTGPNPQFFPTSPYYVFDGDGMLHSTRISAGGATFCSRYVRTHKHGVELRAGRPIIPNFFGLCRSRLPAAAAHLSVLAARVLTGQFDPENHGFGPANTNVALLGGRLFAMCESDLPYEVGVTEDGDVKTLGRCNFGNKVDKQFRNMTAHPKVDRETGDVFAYGYDFKRPFLTFYRIEGGLKKRKGVPIGSARGCTIAHDFALTGSRAVLAETQIAVNPWWVLGGRPPVRVVLGKAPRLGIIEKCAEDDRDMVWVDSPGFNPLHFANAWEEEEEGGRGTLVEMVATNITRVEHFLDDIARAGLMLEKVTVDVETGRVTRRALSTRFLDLAVVNPAYGSKKNRYVYAGEIGSKAVVGVVKLDLSLMADEGCIDCTVASRQYGPGCYGSEPFFVARELDNPAAEEDDGYLVTYMHDENIKESKFLVMDAKSPTLDIVAAVRLPQRVPNGFHGVFVPENDLRKRRADWPSCSGSEPFFVPREPDNPADDEDDSYLITYIHDEATKESEFLVMDAKSHTLKITAAVKLPGRVPTGFHGLFVRESDLKRLKIRPTTSKLLSDFFTSLDDLICRHVDPPTLPPNIDPNLVLSGNFSPVPELPPTPCHVAEGSLPRALDGAYIRNGPNPQFPPHGPHHLFDGDGMLHCVRISGGRATLASRFVRTYKHEVERSVGSPVVVNYFSAYTSLAATLARYAVAAGRLVSGQYDLRRGTGNANTSVSRFGGGLFALGESDLPYRVSVTDEGDVVTIGREEKYGKPLESMTAHPKVDPESGEVFAFRHNIRRPFLTYFTIGADGEKRGPEVGVWTKRDASLVHDFAVTENYAVFPDTQIVIRPEEIVRGGQPVVVDRGKVPRLGFVPRRAVEEGDEGGVWWVEVPGFNMMHAVNAWEEESGGGGGGTVVVMVAPNMLGVENLMEGLNLVHLSMERVEIDVRTKMVRRRPISTRNLEFAAINPACVGKKTRYMYAGIASQSSGLKMTGIVKLDLSLSTLDSGECVIGIRLYGPGCYSGEPSFVPKEPDNPTADEDDGYLVTFVHDETVDESRFLVMDAKSANLDIVAVVKLPQRVPYGFHGTFVRERDLEKFLHSLIPSSSSSSLSKTITNPKKTLSRQPKIITAKSTCTNNKIIIKHPNNPPKTLLAGVLNALDDLVCTHLDPKPLPPSIDPARVLTGHSAPVNELPPTPCHIITYGPLPPSLNGVYLRNGPNPQFVIPGRPHHFFEGDGMIHALKISRAGRRASFCCRYIKTRKHEYERRARYPFVPGVLSSFNGSATASVARLALAMARVASGQFDPAGHGTSNVSLALLGGRLLALAESDLPYEIRVKEDGDVVTLGQGFAYSYDVNRPFLTYFRTDSFGRKGKGVPINSVGDCCVAVHDFGVTESYAVFPVGKMVVRVAEVWRGSSPLGVDGGGGKVEKVGIIGRYAEDDVGMTWVEAPGLNMMHCVNAWEEEEGRRVVVVGTSAAEVGMFVEDFRRAGLRMERITIDVAGGRVVGREVLSPENMDLGVINAAYASRKNRYVYAAITDETSWKGIVKLDLSINGDDCTVARRLYGPGCNGGEPFFVPREPNNPNADEDDGYLITYMHDELVRESTFLVMDAKSPTLDIIAAIKLPQRVPDGFHGLFVPESELKKL</sequence>
<dbReference type="Proteomes" id="UP000325081">
    <property type="component" value="Unassembled WGS sequence"/>
</dbReference>
<dbReference type="EMBL" id="BKCP01001225">
    <property type="protein sequence ID" value="GER26753.1"/>
    <property type="molecule type" value="Genomic_DNA"/>
</dbReference>
<comment type="cofactor">
    <cofactor evidence="5">
        <name>Fe(2+)</name>
        <dbReference type="ChEBI" id="CHEBI:29033"/>
    </cofactor>
    <text evidence="5">Binds 1 Fe(2+) ion per subunit.</text>
</comment>
<keyword evidence="4 5" id="KW-0408">Iron</keyword>
<dbReference type="GO" id="GO:0010436">
    <property type="term" value="F:carotenoid dioxygenase activity"/>
    <property type="evidence" value="ECO:0007669"/>
    <property type="project" value="TreeGrafter"/>
</dbReference>
<keyword evidence="7" id="KW-1185">Reference proteome</keyword>
<feature type="binding site" evidence="5">
    <location>
        <position position="1008"/>
    </location>
    <ligand>
        <name>Fe cation</name>
        <dbReference type="ChEBI" id="CHEBI:24875"/>
        <note>catalytic</note>
    </ligand>
</feature>
<gene>
    <name evidence="6" type="ORF">STAS_02418</name>
</gene>
<dbReference type="InterPro" id="IPR004294">
    <property type="entry name" value="Carotenoid_Oase"/>
</dbReference>
<feature type="binding site" evidence="5">
    <location>
        <position position="940"/>
    </location>
    <ligand>
        <name>Fe cation</name>
        <dbReference type="ChEBI" id="CHEBI:24875"/>
        <note>catalytic</note>
    </ligand>
</feature>
<feature type="binding site" evidence="5">
    <location>
        <position position="890"/>
    </location>
    <ligand>
        <name>Fe cation</name>
        <dbReference type="ChEBI" id="CHEBI:24875"/>
        <note>catalytic</note>
    </ligand>
</feature>
<dbReference type="OrthoDB" id="1069523at2759"/>
<keyword evidence="2 5" id="KW-0479">Metal-binding</keyword>
<dbReference type="PANTHER" id="PTHR10543:SF46">
    <property type="entry name" value="CAROTENOID CLEAVAGE DIOXYGENASE 4, CHLOROPLASTIC-RELATED"/>
    <property type="match status" value="1"/>
</dbReference>
<accession>A0A5A7P1Q6</accession>
<organism evidence="6 7">
    <name type="scientific">Striga asiatica</name>
    <name type="common">Asiatic witchweed</name>
    <name type="synonym">Buchnera asiatica</name>
    <dbReference type="NCBI Taxonomy" id="4170"/>
    <lineage>
        <taxon>Eukaryota</taxon>
        <taxon>Viridiplantae</taxon>
        <taxon>Streptophyta</taxon>
        <taxon>Embryophyta</taxon>
        <taxon>Tracheophyta</taxon>
        <taxon>Spermatophyta</taxon>
        <taxon>Magnoliopsida</taxon>
        <taxon>eudicotyledons</taxon>
        <taxon>Gunneridae</taxon>
        <taxon>Pentapetalae</taxon>
        <taxon>asterids</taxon>
        <taxon>lamiids</taxon>
        <taxon>Lamiales</taxon>
        <taxon>Orobanchaceae</taxon>
        <taxon>Buchnereae</taxon>
        <taxon>Striga</taxon>
    </lineage>
</organism>
<dbReference type="Pfam" id="PF03055">
    <property type="entry name" value="RPE65"/>
    <property type="match status" value="5"/>
</dbReference>
<reference evidence="7" key="1">
    <citation type="journal article" date="2019" name="Curr. Biol.">
        <title>Genome Sequence of Striga asiatica Provides Insight into the Evolution of Plant Parasitism.</title>
        <authorList>
            <person name="Yoshida S."/>
            <person name="Kim S."/>
            <person name="Wafula E.K."/>
            <person name="Tanskanen J."/>
            <person name="Kim Y.M."/>
            <person name="Honaas L."/>
            <person name="Yang Z."/>
            <person name="Spallek T."/>
            <person name="Conn C.E."/>
            <person name="Ichihashi Y."/>
            <person name="Cheong K."/>
            <person name="Cui S."/>
            <person name="Der J.P."/>
            <person name="Gundlach H."/>
            <person name="Jiao Y."/>
            <person name="Hori C."/>
            <person name="Ishida J.K."/>
            <person name="Kasahara H."/>
            <person name="Kiba T."/>
            <person name="Kim M.S."/>
            <person name="Koo N."/>
            <person name="Laohavisit A."/>
            <person name="Lee Y.H."/>
            <person name="Lumba S."/>
            <person name="McCourt P."/>
            <person name="Mortimer J.C."/>
            <person name="Mutuku J.M."/>
            <person name="Nomura T."/>
            <person name="Sasaki-Sekimoto Y."/>
            <person name="Seto Y."/>
            <person name="Wang Y."/>
            <person name="Wakatake T."/>
            <person name="Sakakibara H."/>
            <person name="Demura T."/>
            <person name="Yamaguchi S."/>
            <person name="Yoneyama K."/>
            <person name="Manabe R.I."/>
            <person name="Nelson D.C."/>
            <person name="Schulman A.H."/>
            <person name="Timko M.P."/>
            <person name="dePamphilis C.W."/>
            <person name="Choi D."/>
            <person name="Shirasu K."/>
        </authorList>
    </citation>
    <scope>NUCLEOTIDE SEQUENCE [LARGE SCALE GENOMIC DNA]</scope>
    <source>
        <strain evidence="7">cv. UVA1</strain>
    </source>
</reference>
<protein>
    <submittedName>
        <fullName evidence="6">Carotenoid cleavage dioxygenase</fullName>
    </submittedName>
</protein>
<evidence type="ECO:0000313" key="7">
    <source>
        <dbReference type="Proteomes" id="UP000325081"/>
    </source>
</evidence>
<proteinExistence type="inferred from homology"/>